<dbReference type="Proteomes" id="UP000222542">
    <property type="component" value="Unassembled WGS sequence"/>
</dbReference>
<keyword evidence="2" id="KW-1185">Reference proteome</keyword>
<protein>
    <submittedName>
        <fullName evidence="1">Uncharacterized protein</fullName>
    </submittedName>
</protein>
<accession>A0A2G2ZY96</accession>
<dbReference type="Gramene" id="PHT86962">
    <property type="protein sequence ID" value="PHT86962"/>
    <property type="gene ID" value="T459_09068"/>
</dbReference>
<reference evidence="1 2" key="1">
    <citation type="journal article" date="2014" name="Nat. Genet.">
        <title>Genome sequence of the hot pepper provides insights into the evolution of pungency in Capsicum species.</title>
        <authorList>
            <person name="Kim S."/>
            <person name="Park M."/>
            <person name="Yeom S.I."/>
            <person name="Kim Y.M."/>
            <person name="Lee J.M."/>
            <person name="Lee H.A."/>
            <person name="Seo E."/>
            <person name="Choi J."/>
            <person name="Cheong K."/>
            <person name="Kim K.T."/>
            <person name="Jung K."/>
            <person name="Lee G.W."/>
            <person name="Oh S.K."/>
            <person name="Bae C."/>
            <person name="Kim S.B."/>
            <person name="Lee H.Y."/>
            <person name="Kim S.Y."/>
            <person name="Kim M.S."/>
            <person name="Kang B.C."/>
            <person name="Jo Y.D."/>
            <person name="Yang H.B."/>
            <person name="Jeong H.J."/>
            <person name="Kang W.H."/>
            <person name="Kwon J.K."/>
            <person name="Shin C."/>
            <person name="Lim J.Y."/>
            <person name="Park J.H."/>
            <person name="Huh J.H."/>
            <person name="Kim J.S."/>
            <person name="Kim B.D."/>
            <person name="Cohen O."/>
            <person name="Paran I."/>
            <person name="Suh M.C."/>
            <person name="Lee S.B."/>
            <person name="Kim Y.K."/>
            <person name="Shin Y."/>
            <person name="Noh S.J."/>
            <person name="Park J."/>
            <person name="Seo Y.S."/>
            <person name="Kwon S.Y."/>
            <person name="Kim H.A."/>
            <person name="Park J.M."/>
            <person name="Kim H.J."/>
            <person name="Choi S.B."/>
            <person name="Bosland P.W."/>
            <person name="Reeves G."/>
            <person name="Jo S.H."/>
            <person name="Lee B.W."/>
            <person name="Cho H.T."/>
            <person name="Choi H.S."/>
            <person name="Lee M.S."/>
            <person name="Yu Y."/>
            <person name="Do Choi Y."/>
            <person name="Park B.S."/>
            <person name="van Deynze A."/>
            <person name="Ashrafi H."/>
            <person name="Hill T."/>
            <person name="Kim W.T."/>
            <person name="Pai H.S."/>
            <person name="Ahn H.K."/>
            <person name="Yeam I."/>
            <person name="Giovannoni J.J."/>
            <person name="Rose J.K."/>
            <person name="Sorensen I."/>
            <person name="Lee S.J."/>
            <person name="Kim R.W."/>
            <person name="Choi I.Y."/>
            <person name="Choi B.S."/>
            <person name="Lim J.S."/>
            <person name="Lee Y.H."/>
            <person name="Choi D."/>
        </authorList>
    </citation>
    <scope>NUCLEOTIDE SEQUENCE [LARGE SCALE GENOMIC DNA]</scope>
    <source>
        <strain evidence="2">cv. CM334</strain>
    </source>
</reference>
<reference evidence="1 2" key="2">
    <citation type="journal article" date="2017" name="Genome Biol.">
        <title>New reference genome sequences of hot pepper reveal the massive evolution of plant disease-resistance genes by retroduplication.</title>
        <authorList>
            <person name="Kim S."/>
            <person name="Park J."/>
            <person name="Yeom S.I."/>
            <person name="Kim Y.M."/>
            <person name="Seo E."/>
            <person name="Kim K.T."/>
            <person name="Kim M.S."/>
            <person name="Lee J.M."/>
            <person name="Cheong K."/>
            <person name="Shin H.S."/>
            <person name="Kim S.B."/>
            <person name="Han K."/>
            <person name="Lee J."/>
            <person name="Park M."/>
            <person name="Lee H.A."/>
            <person name="Lee H.Y."/>
            <person name="Lee Y."/>
            <person name="Oh S."/>
            <person name="Lee J.H."/>
            <person name="Choi E."/>
            <person name="Choi E."/>
            <person name="Lee S.E."/>
            <person name="Jeon J."/>
            <person name="Kim H."/>
            <person name="Choi G."/>
            <person name="Song H."/>
            <person name="Lee J."/>
            <person name="Lee S.C."/>
            <person name="Kwon J.K."/>
            <person name="Lee H.Y."/>
            <person name="Koo N."/>
            <person name="Hong Y."/>
            <person name="Kim R.W."/>
            <person name="Kang W.H."/>
            <person name="Huh J.H."/>
            <person name="Kang B.C."/>
            <person name="Yang T.J."/>
            <person name="Lee Y.H."/>
            <person name="Bennetzen J.L."/>
            <person name="Choi D."/>
        </authorList>
    </citation>
    <scope>NUCLEOTIDE SEQUENCE [LARGE SCALE GENOMIC DNA]</scope>
    <source>
        <strain evidence="2">cv. CM334</strain>
    </source>
</reference>
<comment type="caution">
    <text evidence="1">The sequence shown here is derived from an EMBL/GenBank/DDBJ whole genome shotgun (WGS) entry which is preliminary data.</text>
</comment>
<dbReference type="STRING" id="4072.A0A2G2ZY96"/>
<organism evidence="1 2">
    <name type="scientific">Capsicum annuum</name>
    <name type="common">Capsicum pepper</name>
    <dbReference type="NCBI Taxonomy" id="4072"/>
    <lineage>
        <taxon>Eukaryota</taxon>
        <taxon>Viridiplantae</taxon>
        <taxon>Streptophyta</taxon>
        <taxon>Embryophyta</taxon>
        <taxon>Tracheophyta</taxon>
        <taxon>Spermatophyta</taxon>
        <taxon>Magnoliopsida</taxon>
        <taxon>eudicotyledons</taxon>
        <taxon>Gunneridae</taxon>
        <taxon>Pentapetalae</taxon>
        <taxon>asterids</taxon>
        <taxon>lamiids</taxon>
        <taxon>Solanales</taxon>
        <taxon>Solanaceae</taxon>
        <taxon>Solanoideae</taxon>
        <taxon>Capsiceae</taxon>
        <taxon>Capsicum</taxon>
    </lineage>
</organism>
<dbReference type="AlphaFoldDB" id="A0A2G2ZY96"/>
<name>A0A2G2ZY96_CAPAN</name>
<gene>
    <name evidence="1" type="ORF">T459_09068</name>
</gene>
<sequence length="152" mass="17353">MEILVPRVIRNLNVMRGYDLLKHMECSYPPVMENCSLKDGGPSTVNVELFSPTGDVVSSALSTPRGTYSFKNTIPIELGFENRVVDNFIFVIVLDYDIRGSVVAQEREYYERQIATLKSFEEVDSLDSADNIDEEKDIIEQAQHERAMHIYN</sequence>
<proteinExistence type="predicted"/>
<evidence type="ECO:0000313" key="2">
    <source>
        <dbReference type="Proteomes" id="UP000222542"/>
    </source>
</evidence>
<dbReference type="EMBL" id="AYRZ02000003">
    <property type="protein sequence ID" value="PHT86962.1"/>
    <property type="molecule type" value="Genomic_DNA"/>
</dbReference>
<evidence type="ECO:0000313" key="1">
    <source>
        <dbReference type="EMBL" id="PHT86962.1"/>
    </source>
</evidence>